<name>A0ACC3C0J9_PYRYE</name>
<organism evidence="1 2">
    <name type="scientific">Pyropia yezoensis</name>
    <name type="common">Susabi-nori</name>
    <name type="synonym">Porphyra yezoensis</name>
    <dbReference type="NCBI Taxonomy" id="2788"/>
    <lineage>
        <taxon>Eukaryota</taxon>
        <taxon>Rhodophyta</taxon>
        <taxon>Bangiophyceae</taxon>
        <taxon>Bangiales</taxon>
        <taxon>Bangiaceae</taxon>
        <taxon>Pyropia</taxon>
    </lineage>
</organism>
<protein>
    <submittedName>
        <fullName evidence="1">Uncharacterized protein</fullName>
    </submittedName>
</protein>
<evidence type="ECO:0000313" key="2">
    <source>
        <dbReference type="Proteomes" id="UP000798662"/>
    </source>
</evidence>
<comment type="caution">
    <text evidence="1">The sequence shown here is derived from an EMBL/GenBank/DDBJ whole genome shotgun (WGS) entry which is preliminary data.</text>
</comment>
<dbReference type="Proteomes" id="UP000798662">
    <property type="component" value="Chromosome 2"/>
</dbReference>
<gene>
    <name evidence="1" type="ORF">I4F81_006204</name>
</gene>
<dbReference type="EMBL" id="CM020619">
    <property type="protein sequence ID" value="KAK1863650.1"/>
    <property type="molecule type" value="Genomic_DNA"/>
</dbReference>
<evidence type="ECO:0000313" key="1">
    <source>
        <dbReference type="EMBL" id="KAK1863650.1"/>
    </source>
</evidence>
<proteinExistence type="predicted"/>
<reference evidence="1" key="1">
    <citation type="submission" date="2019-11" db="EMBL/GenBank/DDBJ databases">
        <title>Nori genome reveals adaptations in red seaweeds to the harsh intertidal environment.</title>
        <authorList>
            <person name="Wang D."/>
            <person name="Mao Y."/>
        </authorList>
    </citation>
    <scope>NUCLEOTIDE SEQUENCE</scope>
    <source>
        <tissue evidence="1">Gametophyte</tissue>
    </source>
</reference>
<sequence>MTLPALAEVAEDGPLGDFSTPPRDYKQVSTKALFDASIIPDAAVASSSGSSKADRPMAACATLPAARPATTAARSAPQLISHTLRLLEVAREGRRAEETATIEGGDNTVADSIKGHVVDALSGATAALPADVRAALDALLGLVAVESDTASVADDSAATSNGGATAAMAAMVELGGVPLIVQAMTKGVADEALVVASMRLLEVVVATSTELASLVGVSFGGVEAVLEGICRHRRSLIVQSVALRVLLILVRVEAARGHCMDHLDGMWLVLDVMRTHQHDSRVQTYGCHLLASLAFGSSDARELIGSAGGFGVIVGALSAAGAEPATKVVACTAVRNLAWMNATNHRRLAVVHGVEAVLAAVADHPDNQAVNEQALGALGNISFLDARLQERILSNGGVSACIKSLAAYCEKSGCVSENALTVLSNLSENDVGHIRPVGRELVATSGTLRLVVGTLGRYMGRPPLVMKSCNLLRSLCYETANRRRLGLVDGVRTLLGILDAYPVEASSAAGVFVGEGIAPGLGVGLPFVERPANQSLSAATVHSEVHWALATLVAGDDANKDALGLLGGLPKVLASMAALPTDQAVQRYGANLLDTAADGNAHNIQRALVAGALTVVYAAMQAHPEVESIQEHGCSFMIKLTAESGTTSQSLTSRGAEAFLDTVRKTHSTSPTVVSLANQLLSLIAADAAAGDGRGGRSATGRGGGASARLRSRSRAAGSDRSRGIGTRDGSRSPSPRRGGRGGDGAGRRGARDDAGGGGGGRGGGGEGGGRARRFGGLAAVEEAEPPATGELGSASGGAGGAADPPLRATRPRNRRGGLDLLSVPE</sequence>
<keyword evidence="2" id="KW-1185">Reference proteome</keyword>
<accession>A0ACC3C0J9</accession>